<evidence type="ECO:0000256" key="1">
    <source>
        <dbReference type="SAM" id="Phobius"/>
    </source>
</evidence>
<dbReference type="Proteomes" id="UP000094527">
    <property type="component" value="Unassembled WGS sequence"/>
</dbReference>
<sequence length="118" mass="13416">MKVNIFRELLVSLLVVLVISTIVLKGYTMESALKLLVANGDKYIAAAVILGTIFYMLIRRQKQQEEKEQEMKEGLGNADSEMRLEHADGRLQHLVLTFIDYGDAPEQRRPAVEIQEDP</sequence>
<organism evidence="2 3">
    <name type="scientific">Orchesella cincta</name>
    <name type="common">Springtail</name>
    <name type="synonym">Podura cincta</name>
    <dbReference type="NCBI Taxonomy" id="48709"/>
    <lineage>
        <taxon>Eukaryota</taxon>
        <taxon>Metazoa</taxon>
        <taxon>Ecdysozoa</taxon>
        <taxon>Arthropoda</taxon>
        <taxon>Hexapoda</taxon>
        <taxon>Collembola</taxon>
        <taxon>Entomobryomorpha</taxon>
        <taxon>Entomobryoidea</taxon>
        <taxon>Orchesellidae</taxon>
        <taxon>Orchesellinae</taxon>
        <taxon>Orchesella</taxon>
    </lineage>
</organism>
<accession>A0A1D2N5H4</accession>
<comment type="caution">
    <text evidence="2">The sequence shown here is derived from an EMBL/GenBank/DDBJ whole genome shotgun (WGS) entry which is preliminary data.</text>
</comment>
<reference evidence="2 3" key="1">
    <citation type="journal article" date="2016" name="Genome Biol. Evol.">
        <title>Gene Family Evolution Reflects Adaptation to Soil Environmental Stressors in the Genome of the Collembolan Orchesella cincta.</title>
        <authorList>
            <person name="Faddeeva-Vakhrusheva A."/>
            <person name="Derks M.F."/>
            <person name="Anvar S.Y."/>
            <person name="Agamennone V."/>
            <person name="Suring W."/>
            <person name="Smit S."/>
            <person name="van Straalen N.M."/>
            <person name="Roelofs D."/>
        </authorList>
    </citation>
    <scope>NUCLEOTIDE SEQUENCE [LARGE SCALE GENOMIC DNA]</scope>
    <source>
        <tissue evidence="2">Mixed pool</tissue>
    </source>
</reference>
<name>A0A1D2N5H4_ORCCI</name>
<keyword evidence="1" id="KW-0812">Transmembrane</keyword>
<dbReference type="AlphaFoldDB" id="A0A1D2N5H4"/>
<keyword evidence="1" id="KW-0472">Membrane</keyword>
<proteinExistence type="predicted"/>
<evidence type="ECO:0000313" key="3">
    <source>
        <dbReference type="Proteomes" id="UP000094527"/>
    </source>
</evidence>
<protein>
    <submittedName>
        <fullName evidence="2">Uncharacterized protein</fullName>
    </submittedName>
</protein>
<gene>
    <name evidence="2" type="ORF">Ocin01_06193</name>
</gene>
<dbReference type="EMBL" id="LJIJ01000205">
    <property type="protein sequence ID" value="ODN00481.1"/>
    <property type="molecule type" value="Genomic_DNA"/>
</dbReference>
<keyword evidence="1" id="KW-1133">Transmembrane helix</keyword>
<feature type="transmembrane region" description="Helical" evidence="1">
    <location>
        <begin position="9"/>
        <end position="28"/>
    </location>
</feature>
<feature type="transmembrane region" description="Helical" evidence="1">
    <location>
        <begin position="40"/>
        <end position="58"/>
    </location>
</feature>
<keyword evidence="3" id="KW-1185">Reference proteome</keyword>
<evidence type="ECO:0000313" key="2">
    <source>
        <dbReference type="EMBL" id="ODN00481.1"/>
    </source>
</evidence>